<dbReference type="InterPro" id="IPR047057">
    <property type="entry name" value="MerR_fam"/>
</dbReference>
<dbReference type="SMART" id="SM00422">
    <property type="entry name" value="HTH_MERR"/>
    <property type="match status" value="1"/>
</dbReference>
<dbReference type="Gene3D" id="1.10.1660.10">
    <property type="match status" value="1"/>
</dbReference>
<keyword evidence="1" id="KW-0238">DNA-binding</keyword>
<gene>
    <name evidence="3" type="ORF">HLH11_02070</name>
</gene>
<sequence length="122" mass="14746">MLTEKTRLCIDTIRFYEKKQLIQPSSQADNNYLYYDDEMLKRLIFIKCCRALDMSLKKIELLIELEQKPDQDYCVVNNVIDEYLKHIESKISELQKFQLQLQQLRQSCSHLSSHTRIWWQVT</sequence>
<protein>
    <submittedName>
        <fullName evidence="3">MerR family transcriptional regulator</fullName>
    </submittedName>
</protein>
<proteinExistence type="predicted"/>
<feature type="domain" description="HTH merR-type" evidence="2">
    <location>
        <begin position="1"/>
        <end position="65"/>
    </location>
</feature>
<dbReference type="AlphaFoldDB" id="A0A8E4F787"/>
<evidence type="ECO:0000313" key="3">
    <source>
        <dbReference type="EMBL" id="NNH37453.1"/>
    </source>
</evidence>
<dbReference type="Pfam" id="PF13411">
    <property type="entry name" value="MerR_1"/>
    <property type="match status" value="1"/>
</dbReference>
<dbReference type="InterPro" id="IPR009061">
    <property type="entry name" value="DNA-bd_dom_put_sf"/>
</dbReference>
<dbReference type="GO" id="GO:0003677">
    <property type="term" value="F:DNA binding"/>
    <property type="evidence" value="ECO:0007669"/>
    <property type="project" value="UniProtKB-KW"/>
</dbReference>
<evidence type="ECO:0000259" key="2">
    <source>
        <dbReference type="PROSITE" id="PS50937"/>
    </source>
</evidence>
<name>A0A8E4F787_9GAMM</name>
<organism evidence="3 4">
    <name type="scientific">Acinetobacter terrae</name>
    <dbReference type="NCBI Taxonomy" id="2731247"/>
    <lineage>
        <taxon>Bacteria</taxon>
        <taxon>Pseudomonadati</taxon>
        <taxon>Pseudomonadota</taxon>
        <taxon>Gammaproteobacteria</taxon>
        <taxon>Moraxellales</taxon>
        <taxon>Moraxellaceae</taxon>
        <taxon>Acinetobacter</taxon>
        <taxon>Acinetobacter Taxon 24</taxon>
    </lineage>
</organism>
<accession>A0A8E4F787</accession>
<dbReference type="SUPFAM" id="SSF46955">
    <property type="entry name" value="Putative DNA-binding domain"/>
    <property type="match status" value="1"/>
</dbReference>
<comment type="caution">
    <text evidence="3">The sequence shown here is derived from an EMBL/GenBank/DDBJ whole genome shotgun (WGS) entry which is preliminary data.</text>
</comment>
<dbReference type="PANTHER" id="PTHR30204">
    <property type="entry name" value="REDOX-CYCLING DRUG-SENSING TRANSCRIPTIONAL ACTIVATOR SOXR"/>
    <property type="match status" value="1"/>
</dbReference>
<dbReference type="EMBL" id="JABERH010000002">
    <property type="protein sequence ID" value="NNH37453.1"/>
    <property type="molecule type" value="Genomic_DNA"/>
</dbReference>
<evidence type="ECO:0000256" key="1">
    <source>
        <dbReference type="ARBA" id="ARBA00023125"/>
    </source>
</evidence>
<dbReference type="Proteomes" id="UP000532147">
    <property type="component" value="Unassembled WGS sequence"/>
</dbReference>
<dbReference type="PROSITE" id="PS50937">
    <property type="entry name" value="HTH_MERR_2"/>
    <property type="match status" value="1"/>
</dbReference>
<dbReference type="RefSeq" id="WP_171533727.1">
    <property type="nucleotide sequence ID" value="NZ_JABERH010000002.1"/>
</dbReference>
<dbReference type="PANTHER" id="PTHR30204:SF92">
    <property type="entry name" value="HTH-TYPE TRANSCRIPTIONAL REGULATOR ZNTR"/>
    <property type="match status" value="1"/>
</dbReference>
<reference evidence="3 4" key="1">
    <citation type="submission" date="2020-04" db="EMBL/GenBank/DDBJ databases">
        <title>Acinetobacter Taxon 24.</title>
        <authorList>
            <person name="Nemec A."/>
            <person name="Radolfova-Krizova L."/>
            <person name="Higgins P.G."/>
            <person name="Spanelova P."/>
        </authorList>
    </citation>
    <scope>NUCLEOTIDE SEQUENCE [LARGE SCALE GENOMIC DNA]</scope>
    <source>
        <strain evidence="3 4">ANC 4280</strain>
    </source>
</reference>
<dbReference type="InterPro" id="IPR000551">
    <property type="entry name" value="MerR-type_HTH_dom"/>
</dbReference>
<dbReference type="GO" id="GO:0003700">
    <property type="term" value="F:DNA-binding transcription factor activity"/>
    <property type="evidence" value="ECO:0007669"/>
    <property type="project" value="InterPro"/>
</dbReference>
<evidence type="ECO:0000313" key="4">
    <source>
        <dbReference type="Proteomes" id="UP000532147"/>
    </source>
</evidence>